<accession>A0A250X468</accession>
<organism evidence="8 9">
    <name type="scientific">Chlamydomonas eustigma</name>
    <dbReference type="NCBI Taxonomy" id="1157962"/>
    <lineage>
        <taxon>Eukaryota</taxon>
        <taxon>Viridiplantae</taxon>
        <taxon>Chlorophyta</taxon>
        <taxon>core chlorophytes</taxon>
        <taxon>Chlorophyceae</taxon>
        <taxon>CS clade</taxon>
        <taxon>Chlamydomonadales</taxon>
        <taxon>Chlamydomonadaceae</taxon>
        <taxon>Chlamydomonas</taxon>
    </lineage>
</organism>
<dbReference type="PROSITE" id="PS50011">
    <property type="entry name" value="PROTEIN_KINASE_DOM"/>
    <property type="match status" value="1"/>
</dbReference>
<comment type="caution">
    <text evidence="8">The sequence shown here is derived from an EMBL/GenBank/DDBJ whole genome shotgun (WGS) entry which is preliminary data.</text>
</comment>
<feature type="region of interest" description="Disordered" evidence="5">
    <location>
        <begin position="1012"/>
        <end position="1037"/>
    </location>
</feature>
<dbReference type="InterPro" id="IPR000595">
    <property type="entry name" value="cNMP-bd_dom"/>
</dbReference>
<dbReference type="SUPFAM" id="SSF51206">
    <property type="entry name" value="cAMP-binding domain-like"/>
    <property type="match status" value="1"/>
</dbReference>
<dbReference type="InterPro" id="IPR000719">
    <property type="entry name" value="Prot_kinase_dom"/>
</dbReference>
<feature type="region of interest" description="Disordered" evidence="5">
    <location>
        <begin position="1250"/>
        <end position="1284"/>
    </location>
</feature>
<feature type="region of interest" description="Disordered" evidence="5">
    <location>
        <begin position="206"/>
        <end position="237"/>
    </location>
</feature>
<keyword evidence="4" id="KW-0142">cGMP-binding</keyword>
<feature type="domain" description="Protein kinase" evidence="6">
    <location>
        <begin position="427"/>
        <end position="709"/>
    </location>
</feature>
<dbReference type="SUPFAM" id="SSF56112">
    <property type="entry name" value="Protein kinase-like (PK-like)"/>
    <property type="match status" value="1"/>
</dbReference>
<proteinExistence type="predicted"/>
<dbReference type="EMBL" id="BEGY01000026">
    <property type="protein sequence ID" value="GAX77682.1"/>
    <property type="molecule type" value="Genomic_DNA"/>
</dbReference>
<evidence type="ECO:0000259" key="7">
    <source>
        <dbReference type="PROSITE" id="PS50042"/>
    </source>
</evidence>
<evidence type="ECO:0008006" key="10">
    <source>
        <dbReference type="Google" id="ProtNLM"/>
    </source>
</evidence>
<dbReference type="PANTHER" id="PTHR24346">
    <property type="entry name" value="MAP/MICROTUBULE AFFINITY-REGULATING KINASE"/>
    <property type="match status" value="1"/>
</dbReference>
<feature type="compositionally biased region" description="Polar residues" evidence="5">
    <location>
        <begin position="1089"/>
        <end position="1099"/>
    </location>
</feature>
<dbReference type="CDD" id="cd14008">
    <property type="entry name" value="STKc_LKB1_CaMKK"/>
    <property type="match status" value="1"/>
</dbReference>
<protein>
    <recommendedName>
        <fullName evidence="10">cGMP-dependent protein kinase</fullName>
    </recommendedName>
</protein>
<evidence type="ECO:0000256" key="2">
    <source>
        <dbReference type="ARBA" id="ARBA00022741"/>
    </source>
</evidence>
<dbReference type="GO" id="GO:0035556">
    <property type="term" value="P:intracellular signal transduction"/>
    <property type="evidence" value="ECO:0007669"/>
    <property type="project" value="TreeGrafter"/>
</dbReference>
<dbReference type="GO" id="GO:0004674">
    <property type="term" value="F:protein serine/threonine kinase activity"/>
    <property type="evidence" value="ECO:0007669"/>
    <property type="project" value="TreeGrafter"/>
</dbReference>
<evidence type="ECO:0000313" key="9">
    <source>
        <dbReference type="Proteomes" id="UP000232323"/>
    </source>
</evidence>
<evidence type="ECO:0000256" key="1">
    <source>
        <dbReference type="ARBA" id="ARBA00022535"/>
    </source>
</evidence>
<keyword evidence="1" id="KW-0140">cGMP</keyword>
<evidence type="ECO:0000256" key="3">
    <source>
        <dbReference type="ARBA" id="ARBA00022840"/>
    </source>
</evidence>
<dbReference type="PROSITE" id="PS50042">
    <property type="entry name" value="CNMP_BINDING_3"/>
    <property type="match status" value="1"/>
</dbReference>
<sequence length="1601" mass="172095">MGCMQSSEAASELTLISTAPLHVSPYEKSANSEAHFDMLPPCGVVRKTRLNSRHISSTELTNARLQSRLHVNVPLTISSPSLRSPASLPLVPAARTSSYDRILSVSPGMFHSDGSGFPIKETQQLVVDRVKGHIFINEYLIIKDLGRGAHGTVKLVYNTEDDMLYAMKVVVHRWREVLPTTSTIDSGILPTCYPQSHLPLSTHPCASTPPSAPRGNRARACSESGTGSPGSTPTQYIPKTASSDKLMSGAINHTRSKMSPFQVAANKIDSATVRTPSSAVVDTSTNSHLLRRRSRFVSEGGNLSATHIPLNGEPLAPGASVATEIVPTAKQLVFPTSQDILGTHNKPSTSLDPADYNLNKKTILIGFSSFASNSIPSKNSAAITAPPFSCPVLTHELATNFVKEVGAVSSKGVGIDNGELSGGKVLVQKVSGHGEGLTTLDMRVPQVSPVRSWLNGLIQYGSGRLTSSGFSSPFRVFKRRSLGSTMGLKAPKQTDYQTEIDVMKELDHPNLVKLYEVVMTPGSDKLLMIMEYVEGGCVLQGSRPTSKVPLLEPVAKEYFRDILKGVEYLHFNKIVHGDLKPDNLLLTMSAKVKVSDFGSAVLCENNPLITCPLGTPAFMAPEMCTGKPFNGFQGDVWALGVCLYMFMYGVPPFKGNTSHQVYEAVQLQHLTFPADTYASPQLRHLLTRLLAKDPNKRAQLPEIMSHPWITHGRRHTLMSSRERALERVVEQQKGDVGADQRSARCPSIVGSMRHVEMVDEGNMSLLSLDENTPCTSPIQSPTSSPFKRVDGSPKGTRLSPGKQWAVRRGSSRLMRTGVLADEDDDLPPPGELHKLMPEAERKCYKDGEYLIRQGEPSEGLFLILHGQCELSRPQPRYGGLIADEDFADDALAEDDEEACTNSEVSPNGTSRGSSKPSSPGGDPEGVIAMNMTDLSDDTGCQPLSQDAYVMHNQASFPSLPPPTSTQPQLRSQLPSQQQPLAKTVTHIQPQPLTMQRRHPALEKVFFHSLGERSNLSPASSSSPPMTPRAPSIGSPALSPATPELPCFILKTPSFETADWGDSVGTKPFQSTLFNSESCHAVREDRTELDSQSLTPQEVQPCSLPYHNRIRSASTGPSSSIKEGSSQYLPSSSSFTRPSSPFLYPTPPTGKPPLAPRSMPPRSSTVATRIGRSASEDCPPCLQQQVVAVSDRLYQELVVNEKVDNKSSPIKISSLHTFKTNMHTTLTEMTCCESDGDSCSSLGHSTLVALRKGPSHEGGAGDSSGGEQECSNLTGMPGSQLRGGKRKDLRVIIDQAMHSGHSCPQMYWTGSSNQVHGSFSLGPEASPGSTAAGHQPAAAVSPSVSYSGSHALTLTPQQKSLCMQLLAHNNYNRRGSLGEWPAGSKMISPYPRGVAERGLSCGPSSSLAVSGEGGAFGSMLSQRLSESGAVPSELVHSYVVASEQLCAVGGASKGSILRAVGRSDTMHGRMEALVTRAKLHATRQNREGNRVLVCQRGPGTIFGDVCPDSSRPRISYCNVVAKGPVEALLISHAYVREKGAMQPLVRAAVNRSANALLVQEAMESFIDCEDELKQAGRIRNTVAQLAESVTAAEAGSSNPAQE</sequence>
<reference evidence="8 9" key="1">
    <citation type="submission" date="2017-08" db="EMBL/GenBank/DDBJ databases">
        <title>Acidophilic green algal genome provides insights into adaptation to an acidic environment.</title>
        <authorList>
            <person name="Hirooka S."/>
            <person name="Hirose Y."/>
            <person name="Kanesaki Y."/>
            <person name="Higuchi S."/>
            <person name="Fujiwara T."/>
            <person name="Onuma R."/>
            <person name="Era A."/>
            <person name="Ohbayashi R."/>
            <person name="Uzuka A."/>
            <person name="Nozaki H."/>
            <person name="Yoshikawa H."/>
            <person name="Miyagishima S.Y."/>
        </authorList>
    </citation>
    <scope>NUCLEOTIDE SEQUENCE [LARGE SCALE GENOMIC DNA]</scope>
    <source>
        <strain evidence="8 9">NIES-2499</strain>
    </source>
</reference>
<feature type="compositionally biased region" description="Polar residues" evidence="5">
    <location>
        <begin position="1110"/>
        <end position="1128"/>
    </location>
</feature>
<dbReference type="GO" id="GO:0005524">
    <property type="term" value="F:ATP binding"/>
    <property type="evidence" value="ECO:0007669"/>
    <property type="project" value="UniProtKB-KW"/>
</dbReference>
<dbReference type="OrthoDB" id="8693905at2759"/>
<dbReference type="STRING" id="1157962.A0A250X468"/>
<dbReference type="InterPro" id="IPR014710">
    <property type="entry name" value="RmlC-like_jellyroll"/>
</dbReference>
<feature type="compositionally biased region" description="Low complexity" evidence="5">
    <location>
        <begin position="1129"/>
        <end position="1142"/>
    </location>
</feature>
<keyword evidence="2" id="KW-0547">Nucleotide-binding</keyword>
<evidence type="ECO:0000256" key="5">
    <source>
        <dbReference type="SAM" id="MobiDB-lite"/>
    </source>
</evidence>
<feature type="domain" description="Cyclic nucleotide-binding" evidence="7">
    <location>
        <begin position="831"/>
        <end position="900"/>
    </location>
</feature>
<feature type="compositionally biased region" description="Pro residues" evidence="5">
    <location>
        <begin position="1143"/>
        <end position="1158"/>
    </location>
</feature>
<dbReference type="InterPro" id="IPR018490">
    <property type="entry name" value="cNMP-bd_dom_sf"/>
</dbReference>
<feature type="compositionally biased region" description="Polar residues" evidence="5">
    <location>
        <begin position="1264"/>
        <end position="1273"/>
    </location>
</feature>
<feature type="region of interest" description="Disordered" evidence="5">
    <location>
        <begin position="773"/>
        <end position="803"/>
    </location>
</feature>
<dbReference type="Proteomes" id="UP000232323">
    <property type="component" value="Unassembled WGS sequence"/>
</dbReference>
<dbReference type="InterPro" id="IPR008271">
    <property type="entry name" value="Ser/Thr_kinase_AS"/>
</dbReference>
<name>A0A250X468_9CHLO</name>
<dbReference type="PROSITE" id="PS00108">
    <property type="entry name" value="PROTEIN_KINASE_ST"/>
    <property type="match status" value="1"/>
</dbReference>
<dbReference type="PANTHER" id="PTHR24346:SF77">
    <property type="entry name" value="SERINE THREONINE PROTEIN KINASE"/>
    <property type="match status" value="1"/>
</dbReference>
<feature type="compositionally biased region" description="Polar residues" evidence="5">
    <location>
        <begin position="773"/>
        <end position="785"/>
    </location>
</feature>
<feature type="region of interest" description="Disordered" evidence="5">
    <location>
        <begin position="893"/>
        <end position="926"/>
    </location>
</feature>
<gene>
    <name evidence="8" type="ORF">CEUSTIGMA_g5125.t1</name>
</gene>
<feature type="region of interest" description="Disordered" evidence="5">
    <location>
        <begin position="1083"/>
        <end position="1173"/>
    </location>
</feature>
<evidence type="ECO:0000259" key="6">
    <source>
        <dbReference type="PROSITE" id="PS50011"/>
    </source>
</evidence>
<feature type="compositionally biased region" description="Low complexity" evidence="5">
    <location>
        <begin position="1013"/>
        <end position="1031"/>
    </location>
</feature>
<feature type="compositionally biased region" description="Low complexity" evidence="5">
    <location>
        <begin position="908"/>
        <end position="925"/>
    </location>
</feature>
<dbReference type="SMART" id="SM00220">
    <property type="entry name" value="S_TKc"/>
    <property type="match status" value="1"/>
</dbReference>
<evidence type="ECO:0000256" key="4">
    <source>
        <dbReference type="ARBA" id="ARBA00022992"/>
    </source>
</evidence>
<dbReference type="CDD" id="cd00038">
    <property type="entry name" value="CAP_ED"/>
    <property type="match status" value="1"/>
</dbReference>
<dbReference type="Gene3D" id="3.30.200.20">
    <property type="entry name" value="Phosphorylase Kinase, domain 1"/>
    <property type="match status" value="1"/>
</dbReference>
<feature type="compositionally biased region" description="Low complexity" evidence="5">
    <location>
        <begin position="224"/>
        <end position="234"/>
    </location>
</feature>
<feature type="region of interest" description="Disordered" evidence="5">
    <location>
        <begin position="1317"/>
        <end position="1341"/>
    </location>
</feature>
<dbReference type="InterPro" id="IPR011009">
    <property type="entry name" value="Kinase-like_dom_sf"/>
</dbReference>
<keyword evidence="9" id="KW-1185">Reference proteome</keyword>
<dbReference type="GO" id="GO:0005737">
    <property type="term" value="C:cytoplasm"/>
    <property type="evidence" value="ECO:0007669"/>
    <property type="project" value="TreeGrafter"/>
</dbReference>
<evidence type="ECO:0000313" key="8">
    <source>
        <dbReference type="EMBL" id="GAX77682.1"/>
    </source>
</evidence>
<dbReference type="Pfam" id="PF00069">
    <property type="entry name" value="Pkinase"/>
    <property type="match status" value="1"/>
</dbReference>
<keyword evidence="3" id="KW-0067">ATP-binding</keyword>
<dbReference type="GO" id="GO:0030553">
    <property type="term" value="F:cGMP binding"/>
    <property type="evidence" value="ECO:0007669"/>
    <property type="project" value="UniProtKB-KW"/>
</dbReference>
<dbReference type="Gene3D" id="1.10.510.10">
    <property type="entry name" value="Transferase(Phosphotransferase) domain 1"/>
    <property type="match status" value="1"/>
</dbReference>
<dbReference type="Gene3D" id="2.60.120.10">
    <property type="entry name" value="Jelly Rolls"/>
    <property type="match status" value="1"/>
</dbReference>
<dbReference type="FunFam" id="1.10.510.10:FF:000571">
    <property type="entry name" value="Maternal embryonic leucine zipper kinase"/>
    <property type="match status" value="1"/>
</dbReference>